<dbReference type="PANTHER" id="PTHR13812:SF19">
    <property type="entry name" value="KETIMINE REDUCTASE MU-CRYSTALLIN"/>
    <property type="match status" value="1"/>
</dbReference>
<gene>
    <name evidence="1" type="ORF">FEZ33_00645</name>
</gene>
<dbReference type="InterPro" id="IPR003462">
    <property type="entry name" value="ODC_Mu_crystall"/>
</dbReference>
<dbReference type="GO" id="GO:0005737">
    <property type="term" value="C:cytoplasm"/>
    <property type="evidence" value="ECO:0007669"/>
    <property type="project" value="TreeGrafter"/>
</dbReference>
<dbReference type="InterPro" id="IPR036291">
    <property type="entry name" value="NAD(P)-bd_dom_sf"/>
</dbReference>
<reference evidence="1 2" key="1">
    <citation type="submission" date="2019-05" db="EMBL/GenBank/DDBJ databases">
        <title>The metagenome of a microbial culture collection derived from dairy environment covers the genomic content of the human microbiome.</title>
        <authorList>
            <person name="Roder T."/>
            <person name="Wuthrich D."/>
            <person name="Sattari Z."/>
            <person name="Von Ah U."/>
            <person name="Bar C."/>
            <person name="Ronchi F."/>
            <person name="Macpherson A.J."/>
            <person name="Ganal-Vonarburg S.C."/>
            <person name="Bruggmann R."/>
            <person name="Vergeres G."/>
        </authorList>
    </citation>
    <scope>NUCLEOTIDE SEQUENCE [LARGE SCALE GENOMIC DNA]</scope>
    <source>
        <strain evidence="1 2">FAM 24227</strain>
    </source>
</reference>
<dbReference type="Gene3D" id="3.40.50.720">
    <property type="entry name" value="NAD(P)-binding Rossmann-like Domain"/>
    <property type="match status" value="1"/>
</dbReference>
<dbReference type="SUPFAM" id="SSF51735">
    <property type="entry name" value="NAD(P)-binding Rossmann-fold domains"/>
    <property type="match status" value="1"/>
</dbReference>
<dbReference type="OrthoDB" id="9792005at2"/>
<dbReference type="Gene3D" id="3.30.1780.10">
    <property type="entry name" value="ornithine cyclodeaminase, domain 1"/>
    <property type="match status" value="1"/>
</dbReference>
<proteinExistence type="predicted"/>
<evidence type="ECO:0000313" key="1">
    <source>
        <dbReference type="EMBL" id="TLQ49524.1"/>
    </source>
</evidence>
<dbReference type="InterPro" id="IPR023401">
    <property type="entry name" value="ODC_N"/>
</dbReference>
<accession>A0A5R9EGH8</accession>
<evidence type="ECO:0000313" key="2">
    <source>
        <dbReference type="Proteomes" id="UP000306420"/>
    </source>
</evidence>
<comment type="caution">
    <text evidence="1">The sequence shown here is derived from an EMBL/GenBank/DDBJ whole genome shotgun (WGS) entry which is preliminary data.</text>
</comment>
<dbReference type="RefSeq" id="WP_138403446.1">
    <property type="nucleotide sequence ID" value="NZ_VBSP01000001.1"/>
</dbReference>
<dbReference type="AlphaFoldDB" id="A0A5R9EGH8"/>
<organism evidence="1 2">
    <name type="scientific">Ruoffia tabacinasalis</name>
    <dbReference type="NCBI Taxonomy" id="87458"/>
    <lineage>
        <taxon>Bacteria</taxon>
        <taxon>Bacillati</taxon>
        <taxon>Bacillota</taxon>
        <taxon>Bacilli</taxon>
        <taxon>Lactobacillales</taxon>
        <taxon>Aerococcaceae</taxon>
        <taxon>Ruoffia</taxon>
    </lineage>
</organism>
<dbReference type="Proteomes" id="UP000306420">
    <property type="component" value="Unassembled WGS sequence"/>
</dbReference>
<protein>
    <submittedName>
        <fullName evidence="1">Ornithine cyclodeaminase family protein</fullName>
    </submittedName>
</protein>
<dbReference type="Pfam" id="PF02423">
    <property type="entry name" value="OCD_Mu_crystall"/>
    <property type="match status" value="1"/>
</dbReference>
<dbReference type="EMBL" id="VBSP01000001">
    <property type="protein sequence ID" value="TLQ49524.1"/>
    <property type="molecule type" value="Genomic_DNA"/>
</dbReference>
<sequence length="331" mass="36489">MTRLLNEEQVRSLITVSEINEVVDKTFEGFGLGEIVNPTKVTLDLGETGNWPQNEGFMNAMPAYVDWLKVGGQKWVGGFAGKRKEMNLPYITALITLIDPELGTFTSVMEGSYISNMRTGSQAAVALKYLGKKDSITVGMFGAGLQARTATICIADLFDIERLVVWNHRRSTAEQFKADMEPFVKGEIIIADPDHPEEATDNEALFTFTPAQEPFITKEMVKPGTIVFPMGSFKEVSEDVILSADKIIVDHVDQALHRGVLKSLTKDGKVTEDDIYCTLGELAANKVTLEDYSNEKIICIPIGTGALDVAVAEVVRRRAVEQNIGTEFDFI</sequence>
<dbReference type="PANTHER" id="PTHR13812">
    <property type="entry name" value="KETIMINE REDUCTASE MU-CRYSTALLIN"/>
    <property type="match status" value="1"/>
</dbReference>
<dbReference type="PIRSF" id="PIRSF001439">
    <property type="entry name" value="CryM"/>
    <property type="match status" value="1"/>
</dbReference>
<name>A0A5R9EGH8_9LACT</name>